<evidence type="ECO:0000313" key="6">
    <source>
        <dbReference type="EMBL" id="MFC5403158.1"/>
    </source>
</evidence>
<protein>
    <submittedName>
        <fullName evidence="6">LacI family DNA-binding transcriptional regulator</fullName>
    </submittedName>
</protein>
<evidence type="ECO:0000313" key="7">
    <source>
        <dbReference type="Proteomes" id="UP001596113"/>
    </source>
</evidence>
<dbReference type="InterPro" id="IPR028082">
    <property type="entry name" value="Peripla_BP_I"/>
</dbReference>
<dbReference type="GO" id="GO:0003677">
    <property type="term" value="F:DNA binding"/>
    <property type="evidence" value="ECO:0007669"/>
    <property type="project" value="UniProtKB-KW"/>
</dbReference>
<dbReference type="Gene3D" id="3.40.50.2300">
    <property type="match status" value="2"/>
</dbReference>
<keyword evidence="3 6" id="KW-0238">DNA-binding</keyword>
<comment type="caution">
    <text evidence="6">The sequence shown here is derived from an EMBL/GenBank/DDBJ whole genome shotgun (WGS) entry which is preliminary data.</text>
</comment>
<dbReference type="EMBL" id="JBHSMI010000020">
    <property type="protein sequence ID" value="MFC5403158.1"/>
    <property type="molecule type" value="Genomic_DNA"/>
</dbReference>
<name>A0ABW0HRY5_9BACL</name>
<dbReference type="CDD" id="cd01392">
    <property type="entry name" value="HTH_LacI"/>
    <property type="match status" value="1"/>
</dbReference>
<keyword evidence="4" id="KW-0804">Transcription</keyword>
<feature type="domain" description="HTH lacI-type" evidence="5">
    <location>
        <begin position="7"/>
        <end position="50"/>
    </location>
</feature>
<evidence type="ECO:0000256" key="2">
    <source>
        <dbReference type="ARBA" id="ARBA00023015"/>
    </source>
</evidence>
<dbReference type="InterPro" id="IPR000843">
    <property type="entry name" value="HTH_LacI"/>
</dbReference>
<dbReference type="InterPro" id="IPR010982">
    <property type="entry name" value="Lambda_DNA-bd_dom_sf"/>
</dbReference>
<dbReference type="PANTHER" id="PTHR30146:SF148">
    <property type="entry name" value="HTH-TYPE TRANSCRIPTIONAL REPRESSOR PURR-RELATED"/>
    <property type="match status" value="1"/>
</dbReference>
<evidence type="ECO:0000256" key="1">
    <source>
        <dbReference type="ARBA" id="ARBA00022491"/>
    </source>
</evidence>
<accession>A0ABW0HRY5</accession>
<organism evidence="6 7">
    <name type="scientific">Cohnella soli</name>
    <dbReference type="NCBI Taxonomy" id="425005"/>
    <lineage>
        <taxon>Bacteria</taxon>
        <taxon>Bacillati</taxon>
        <taxon>Bacillota</taxon>
        <taxon>Bacilli</taxon>
        <taxon>Bacillales</taxon>
        <taxon>Paenibacillaceae</taxon>
        <taxon>Cohnella</taxon>
    </lineage>
</organism>
<keyword evidence="7" id="KW-1185">Reference proteome</keyword>
<dbReference type="SMART" id="SM00354">
    <property type="entry name" value="HTH_LACI"/>
    <property type="match status" value="1"/>
</dbReference>
<evidence type="ECO:0000259" key="5">
    <source>
        <dbReference type="PROSITE" id="PS50932"/>
    </source>
</evidence>
<dbReference type="Pfam" id="PF13377">
    <property type="entry name" value="Peripla_BP_3"/>
    <property type="match status" value="1"/>
</dbReference>
<dbReference type="Pfam" id="PF00356">
    <property type="entry name" value="LacI"/>
    <property type="match status" value="1"/>
</dbReference>
<dbReference type="Proteomes" id="UP001596113">
    <property type="component" value="Unassembled WGS sequence"/>
</dbReference>
<dbReference type="SUPFAM" id="SSF53822">
    <property type="entry name" value="Periplasmic binding protein-like I"/>
    <property type="match status" value="1"/>
</dbReference>
<dbReference type="PANTHER" id="PTHR30146">
    <property type="entry name" value="LACI-RELATED TRANSCRIPTIONAL REPRESSOR"/>
    <property type="match status" value="1"/>
</dbReference>
<evidence type="ECO:0000256" key="4">
    <source>
        <dbReference type="ARBA" id="ARBA00023163"/>
    </source>
</evidence>
<dbReference type="Gene3D" id="1.10.260.40">
    <property type="entry name" value="lambda repressor-like DNA-binding domains"/>
    <property type="match status" value="1"/>
</dbReference>
<keyword evidence="1" id="KW-0678">Repressor</keyword>
<dbReference type="InterPro" id="IPR046335">
    <property type="entry name" value="LacI/GalR-like_sensor"/>
</dbReference>
<sequence length="354" mass="39124">MKKRKEITLLDIAQKLGLSTAAVSKALSGNPGIGEQTRRKVNEAAAELGYDKRRKPLNGTVLEEGTSNPINVLLVVDRSNLADPHFAPIYMSLDRELKAGGCTLDLWPIDAELKQMPKLPIIKPHVYLLFGLIPEAFALKLFRKGVPAIAIDNEYDVVPHIDSIGANDYAGAFLAVKHLIDNGHRQIGFIGDNSLAPSFRQRGHGFMDAMQHYGLQLEERFIYDLRLRAADSKVDYYGAIHNQLDLENLPTAFFCANDPLAFCVGSLLTSRGISVPGKVSLIGFDNLEAAQWYEPPLTTIHFPRENVGTVVLETLRRRLSDPNGNTLRVLLNPRLVARSSVTSIATFTSRSARK</sequence>
<dbReference type="SUPFAM" id="SSF47413">
    <property type="entry name" value="lambda repressor-like DNA-binding domains"/>
    <property type="match status" value="1"/>
</dbReference>
<dbReference type="PROSITE" id="PS50932">
    <property type="entry name" value="HTH_LACI_2"/>
    <property type="match status" value="1"/>
</dbReference>
<dbReference type="RefSeq" id="WP_378132247.1">
    <property type="nucleotide sequence ID" value="NZ_JBHSMI010000020.1"/>
</dbReference>
<evidence type="ECO:0000256" key="3">
    <source>
        <dbReference type="ARBA" id="ARBA00023125"/>
    </source>
</evidence>
<keyword evidence="2" id="KW-0805">Transcription regulation</keyword>
<reference evidence="7" key="1">
    <citation type="journal article" date="2019" name="Int. J. Syst. Evol. Microbiol.">
        <title>The Global Catalogue of Microorganisms (GCM) 10K type strain sequencing project: providing services to taxonomists for standard genome sequencing and annotation.</title>
        <authorList>
            <consortium name="The Broad Institute Genomics Platform"/>
            <consortium name="The Broad Institute Genome Sequencing Center for Infectious Disease"/>
            <person name="Wu L."/>
            <person name="Ma J."/>
        </authorList>
    </citation>
    <scope>NUCLEOTIDE SEQUENCE [LARGE SCALE GENOMIC DNA]</scope>
    <source>
        <strain evidence="7">CGMCC 1.18575</strain>
    </source>
</reference>
<gene>
    <name evidence="6" type="ORF">ACFPOF_10500</name>
</gene>
<proteinExistence type="predicted"/>